<evidence type="ECO:0000313" key="2">
    <source>
        <dbReference type="Proteomes" id="UP000620327"/>
    </source>
</evidence>
<sequence length="148" mass="16797">MKYSPSSRDALDAHCREVIRSCLNIVEQHGDTYVAIHKDDEIDCVVLVSMIRSYPIMSIIVADKILFADINADQMYGVANELNLDSVTGWHSVFLADDSMIYMFRQCLWLSMNLTYEDLLAMLKECISEYKRGKGRLTTGDHPTNPVA</sequence>
<accession>A0A923MI18</accession>
<proteinExistence type="predicted"/>
<protein>
    <submittedName>
        <fullName evidence="1">Uncharacterized protein</fullName>
    </submittedName>
</protein>
<organism evidence="1 2">
    <name type="scientific">Dysosmobacter segnis</name>
    <dbReference type="NCBI Taxonomy" id="2763042"/>
    <lineage>
        <taxon>Bacteria</taxon>
        <taxon>Bacillati</taxon>
        <taxon>Bacillota</taxon>
        <taxon>Clostridia</taxon>
        <taxon>Eubacteriales</taxon>
        <taxon>Oscillospiraceae</taxon>
        <taxon>Dysosmobacter</taxon>
    </lineage>
</organism>
<reference evidence="1" key="1">
    <citation type="submission" date="2020-08" db="EMBL/GenBank/DDBJ databases">
        <title>Genome public.</title>
        <authorList>
            <person name="Liu C."/>
            <person name="Sun Q."/>
        </authorList>
    </citation>
    <scope>NUCLEOTIDE SEQUENCE</scope>
    <source>
        <strain evidence="1">BX15</strain>
    </source>
</reference>
<keyword evidence="2" id="KW-1185">Reference proteome</keyword>
<dbReference type="AlphaFoldDB" id="A0A923MI18"/>
<gene>
    <name evidence="1" type="ORF">H8Z83_06955</name>
</gene>
<comment type="caution">
    <text evidence="1">The sequence shown here is derived from an EMBL/GenBank/DDBJ whole genome shotgun (WGS) entry which is preliminary data.</text>
</comment>
<dbReference type="EMBL" id="JACOQI010000005">
    <property type="protein sequence ID" value="MBC5770066.1"/>
    <property type="molecule type" value="Genomic_DNA"/>
</dbReference>
<name>A0A923MI18_9FIRM</name>
<evidence type="ECO:0000313" key="1">
    <source>
        <dbReference type="EMBL" id="MBC5770066.1"/>
    </source>
</evidence>
<dbReference type="Proteomes" id="UP000620327">
    <property type="component" value="Unassembled WGS sequence"/>
</dbReference>
<dbReference type="RefSeq" id="WP_147561756.1">
    <property type="nucleotide sequence ID" value="NZ_JACOQI010000005.1"/>
</dbReference>